<dbReference type="Gene3D" id="2.60.120.430">
    <property type="entry name" value="Galactose-binding lectin"/>
    <property type="match status" value="1"/>
</dbReference>
<evidence type="ECO:0000256" key="12">
    <source>
        <dbReference type="ARBA" id="ARBA00022840"/>
    </source>
</evidence>
<feature type="domain" description="Protein kinase" evidence="20">
    <location>
        <begin position="624"/>
        <end position="895"/>
    </location>
</feature>
<dbReference type="PROSITE" id="PS00107">
    <property type="entry name" value="PROTEIN_KINASE_ATP"/>
    <property type="match status" value="1"/>
</dbReference>
<keyword evidence="5" id="KW-0433">Leucine-rich repeat</keyword>
<dbReference type="SUPFAM" id="SSF56112">
    <property type="entry name" value="Protein kinase-like (PK-like)"/>
    <property type="match status" value="1"/>
</dbReference>
<reference evidence="21 22" key="1">
    <citation type="submission" date="2018-09" db="EMBL/GenBank/DDBJ databases">
        <title>A high-quality reference genome of wild soybean provides a powerful tool to mine soybean genomes.</title>
        <authorList>
            <person name="Xie M."/>
            <person name="Chung C.Y.L."/>
            <person name="Li M.-W."/>
            <person name="Wong F.-L."/>
            <person name="Chan T.-F."/>
            <person name="Lam H.-M."/>
        </authorList>
    </citation>
    <scope>NUCLEOTIDE SEQUENCE [LARGE SCALE GENOMIC DNA]</scope>
    <source>
        <strain evidence="22">cv. W05</strain>
        <tissue evidence="21">Hypocotyl of etiolated seedlings</tissue>
    </source>
</reference>
<keyword evidence="14 19" id="KW-0472">Membrane</keyword>
<gene>
    <name evidence="21" type="ORF">D0Y65_021062</name>
</gene>
<keyword evidence="15 21" id="KW-0675">Receptor</keyword>
<dbReference type="InterPro" id="IPR032675">
    <property type="entry name" value="LRR_dom_sf"/>
</dbReference>
<keyword evidence="8" id="KW-0732">Signal</keyword>
<evidence type="ECO:0000313" key="22">
    <source>
        <dbReference type="Proteomes" id="UP000289340"/>
    </source>
</evidence>
<keyword evidence="12 18" id="KW-0067">ATP-binding</keyword>
<keyword evidence="7 19" id="KW-0812">Transmembrane</keyword>
<evidence type="ECO:0000256" key="3">
    <source>
        <dbReference type="ARBA" id="ARBA00022527"/>
    </source>
</evidence>
<dbReference type="Pfam" id="PF13855">
    <property type="entry name" value="LRR_8"/>
    <property type="match status" value="1"/>
</dbReference>
<dbReference type="PANTHER" id="PTHR45631">
    <property type="entry name" value="OS07G0107800 PROTEIN-RELATED"/>
    <property type="match status" value="1"/>
</dbReference>
<dbReference type="SUPFAM" id="SSF52058">
    <property type="entry name" value="L domain-like"/>
    <property type="match status" value="1"/>
</dbReference>
<dbReference type="FunFam" id="3.80.10.10:FF:000129">
    <property type="entry name" value="Leucine-rich repeat receptor-like kinase"/>
    <property type="match status" value="1"/>
</dbReference>
<comment type="caution">
    <text evidence="21">The sequence shown here is derived from an EMBL/GenBank/DDBJ whole genome shotgun (WGS) entry which is preliminary data.</text>
</comment>
<evidence type="ECO:0000256" key="14">
    <source>
        <dbReference type="ARBA" id="ARBA00023136"/>
    </source>
</evidence>
<dbReference type="AlphaFoldDB" id="A0A445JH73"/>
<accession>A0A445JH73</accession>
<dbReference type="GO" id="GO:0016020">
    <property type="term" value="C:membrane"/>
    <property type="evidence" value="ECO:0007669"/>
    <property type="project" value="UniProtKB-SubCell"/>
</dbReference>
<evidence type="ECO:0000256" key="17">
    <source>
        <dbReference type="ARBA" id="ARBA00048679"/>
    </source>
</evidence>
<evidence type="ECO:0000256" key="7">
    <source>
        <dbReference type="ARBA" id="ARBA00022692"/>
    </source>
</evidence>
<dbReference type="InterPro" id="IPR001611">
    <property type="entry name" value="Leu-rich_rpt"/>
</dbReference>
<dbReference type="InterPro" id="IPR024788">
    <property type="entry name" value="Malectin-like_Carb-bd_dom"/>
</dbReference>
<name>A0A445JH73_GLYSO</name>
<evidence type="ECO:0000256" key="6">
    <source>
        <dbReference type="ARBA" id="ARBA00022679"/>
    </source>
</evidence>
<dbReference type="EMBL" id="QZWG01000008">
    <property type="protein sequence ID" value="RZB97815.1"/>
    <property type="molecule type" value="Genomic_DNA"/>
</dbReference>
<dbReference type="PANTHER" id="PTHR45631:SF212">
    <property type="entry name" value="PROTEIN KINASE DOMAIN-CONTAINING PROTEIN"/>
    <property type="match status" value="1"/>
</dbReference>
<evidence type="ECO:0000256" key="11">
    <source>
        <dbReference type="ARBA" id="ARBA00022777"/>
    </source>
</evidence>
<evidence type="ECO:0000256" key="16">
    <source>
        <dbReference type="ARBA" id="ARBA00047899"/>
    </source>
</evidence>
<dbReference type="InterPro" id="IPR011009">
    <property type="entry name" value="Kinase-like_dom_sf"/>
</dbReference>
<dbReference type="InterPro" id="IPR000719">
    <property type="entry name" value="Prot_kinase_dom"/>
</dbReference>
<evidence type="ECO:0000256" key="1">
    <source>
        <dbReference type="ARBA" id="ARBA00004167"/>
    </source>
</evidence>
<evidence type="ECO:0000256" key="15">
    <source>
        <dbReference type="ARBA" id="ARBA00023170"/>
    </source>
</evidence>
<dbReference type="Proteomes" id="UP000289340">
    <property type="component" value="Chromosome 8"/>
</dbReference>
<dbReference type="PROSITE" id="PS50011">
    <property type="entry name" value="PROTEIN_KINASE_DOM"/>
    <property type="match status" value="1"/>
</dbReference>
<feature type="transmembrane region" description="Helical" evidence="19">
    <location>
        <begin position="37"/>
        <end position="55"/>
    </location>
</feature>
<comment type="catalytic activity">
    <reaction evidence="16">
        <text>L-threonyl-[protein] + ATP = O-phospho-L-threonyl-[protein] + ADP + H(+)</text>
        <dbReference type="Rhea" id="RHEA:46608"/>
        <dbReference type="Rhea" id="RHEA-COMP:11060"/>
        <dbReference type="Rhea" id="RHEA-COMP:11605"/>
        <dbReference type="ChEBI" id="CHEBI:15378"/>
        <dbReference type="ChEBI" id="CHEBI:30013"/>
        <dbReference type="ChEBI" id="CHEBI:30616"/>
        <dbReference type="ChEBI" id="CHEBI:61977"/>
        <dbReference type="ChEBI" id="CHEBI:456216"/>
        <dbReference type="EC" id="2.7.11.1"/>
    </reaction>
</comment>
<dbReference type="Gramene" id="XM_028388651.1">
    <property type="protein sequence ID" value="XP_028244452.1"/>
    <property type="gene ID" value="LOC114422341"/>
</dbReference>
<keyword evidence="11 21" id="KW-0418">Kinase</keyword>
<evidence type="ECO:0000256" key="10">
    <source>
        <dbReference type="ARBA" id="ARBA00022741"/>
    </source>
</evidence>
<dbReference type="GO" id="GO:0004674">
    <property type="term" value="F:protein serine/threonine kinase activity"/>
    <property type="evidence" value="ECO:0007669"/>
    <property type="project" value="UniProtKB-KW"/>
</dbReference>
<evidence type="ECO:0000256" key="8">
    <source>
        <dbReference type="ARBA" id="ARBA00022729"/>
    </source>
</evidence>
<evidence type="ECO:0000256" key="13">
    <source>
        <dbReference type="ARBA" id="ARBA00022989"/>
    </source>
</evidence>
<dbReference type="Gene3D" id="1.10.510.10">
    <property type="entry name" value="Transferase(Phosphotransferase) domain 1"/>
    <property type="match status" value="1"/>
</dbReference>
<feature type="binding site" evidence="18">
    <location>
        <position position="651"/>
    </location>
    <ligand>
        <name>ATP</name>
        <dbReference type="ChEBI" id="CHEBI:30616"/>
    </ligand>
</feature>
<dbReference type="EC" id="2.7.11.1" evidence="2"/>
<evidence type="ECO:0000256" key="9">
    <source>
        <dbReference type="ARBA" id="ARBA00022737"/>
    </source>
</evidence>
<evidence type="ECO:0000256" key="19">
    <source>
        <dbReference type="SAM" id="Phobius"/>
    </source>
</evidence>
<evidence type="ECO:0000313" key="21">
    <source>
        <dbReference type="EMBL" id="RZB97815.1"/>
    </source>
</evidence>
<protein>
    <recommendedName>
        <fullName evidence="2">non-specific serine/threonine protein kinase</fullName>
        <ecNumber evidence="2">2.7.11.1</ecNumber>
    </recommendedName>
</protein>
<evidence type="ECO:0000256" key="18">
    <source>
        <dbReference type="PROSITE-ProRule" id="PRU10141"/>
    </source>
</evidence>
<evidence type="ECO:0000259" key="20">
    <source>
        <dbReference type="PROSITE" id="PS50011"/>
    </source>
</evidence>
<comment type="subcellular location">
    <subcellularLocation>
        <location evidence="1">Membrane</location>
        <topology evidence="1">Single-pass membrane protein</topology>
    </subcellularLocation>
</comment>
<keyword evidence="6" id="KW-0808">Transferase</keyword>
<feature type="transmembrane region" description="Helical" evidence="19">
    <location>
        <begin position="564"/>
        <end position="586"/>
    </location>
</feature>
<comment type="catalytic activity">
    <reaction evidence="17">
        <text>L-seryl-[protein] + ATP = O-phospho-L-seryl-[protein] + ADP + H(+)</text>
        <dbReference type="Rhea" id="RHEA:17989"/>
        <dbReference type="Rhea" id="RHEA-COMP:9863"/>
        <dbReference type="Rhea" id="RHEA-COMP:11604"/>
        <dbReference type="ChEBI" id="CHEBI:15378"/>
        <dbReference type="ChEBI" id="CHEBI:29999"/>
        <dbReference type="ChEBI" id="CHEBI:30616"/>
        <dbReference type="ChEBI" id="CHEBI:83421"/>
        <dbReference type="ChEBI" id="CHEBI:456216"/>
        <dbReference type="EC" id="2.7.11.1"/>
    </reaction>
</comment>
<dbReference type="InterPro" id="IPR008271">
    <property type="entry name" value="Ser/Thr_kinase_AS"/>
</dbReference>
<evidence type="ECO:0000256" key="2">
    <source>
        <dbReference type="ARBA" id="ARBA00012513"/>
    </source>
</evidence>
<dbReference type="Pfam" id="PF07714">
    <property type="entry name" value="PK_Tyr_Ser-Thr"/>
    <property type="match status" value="1"/>
</dbReference>
<dbReference type="InterPro" id="IPR017441">
    <property type="entry name" value="Protein_kinase_ATP_BS"/>
</dbReference>
<organism evidence="21 22">
    <name type="scientific">Glycine soja</name>
    <name type="common">Wild soybean</name>
    <dbReference type="NCBI Taxonomy" id="3848"/>
    <lineage>
        <taxon>Eukaryota</taxon>
        <taxon>Viridiplantae</taxon>
        <taxon>Streptophyta</taxon>
        <taxon>Embryophyta</taxon>
        <taxon>Tracheophyta</taxon>
        <taxon>Spermatophyta</taxon>
        <taxon>Magnoliopsida</taxon>
        <taxon>eudicotyledons</taxon>
        <taxon>Gunneridae</taxon>
        <taxon>Pentapetalae</taxon>
        <taxon>rosids</taxon>
        <taxon>fabids</taxon>
        <taxon>Fabales</taxon>
        <taxon>Fabaceae</taxon>
        <taxon>Papilionoideae</taxon>
        <taxon>50 kb inversion clade</taxon>
        <taxon>NPAAA clade</taxon>
        <taxon>indigoferoid/millettioid clade</taxon>
        <taxon>Phaseoleae</taxon>
        <taxon>Glycine</taxon>
        <taxon>Glycine subgen. Soja</taxon>
    </lineage>
</organism>
<evidence type="ECO:0000256" key="5">
    <source>
        <dbReference type="ARBA" id="ARBA00022614"/>
    </source>
</evidence>
<keyword evidence="13 19" id="KW-1133">Transmembrane helix</keyword>
<dbReference type="PROSITE" id="PS00108">
    <property type="entry name" value="PROTEIN_KINASE_ST"/>
    <property type="match status" value="1"/>
</dbReference>
<keyword evidence="9" id="KW-0677">Repeat</keyword>
<sequence length="915" mass="103486">MLKCREHELASIYAIIDLRKVCLVIVLYMHTDSMRSALVWIFTLNVCLQILFIPGGDSKPHPRFREKITEEYNPGFISIDCGASNDYLDEETSIFYKTDTDFIETGENLLTSSVFINTNIPGLGRQLHTLRSFPEGNRNCYTLKPEYKQGEQQSYLIRAMFGYGNYDGKNHAPTFDLYLGVNYWKNVNTADRSYIWAEIIHAPTTDTIQVCLVNIDTGTPFISSLELRPLSTSIYQIMSQSYLYLHGRFDVGGPVETYYKRYKDDIYDRRWYWRDVKDWYKINTTIDVNKSGNDIYKVPAEVLKTAVQSFNRSYDLYYDYEIEWNVLLDKYSRYYVYFHFAEIQQLAPGLRRIINITLNDENILSEPITLEYMKPVTISNKYATQGSVRFLIRATAESDAPPILNAFEVYQLITDLNSTTDIKDVDAMENIKRYYGISRIDWQGDPCLPEKFRWSGLDCSYGINPRIISLNLSSSKLGGQIAASVSDLSELQSLDVSDNSLNGFVPESLSQLEYLRILNIGGNKLSGSIPAKLIERSKNGSLILSVDGNQNLSTSTPCHKRNKVVIPLVVTLVGAFILSAVSLFVFRRVQVVVSMKKLKFSNKMEYVDSKKQEFSYSEVQSITNNFERVVGKGGFGTVYYGCIGETQVAVKMLSHSTQGVRQFQTEANILTRVHHRCFTPLIGYCNEGTRTALIYEYMTNGDLAEKLSGQSQTFLGWEQRFQVALDSAIGLEYLHNGCKPPIIHRDVKTRNILLDENLRAKISDFGLSRIFSDDGDTHVSTAIAGTPGYLDPEYNITNRLNEKSDVYSFGIVLLEIITGRTVILKTQVRTHIIKWVSSMLADDGEIDGVVDTRLQGEYDSEAARKVIDVAMACVAPSSVNRPTMNQVVMELKQCFPVGKLGTTSTGSSEIVSAGE</sequence>
<keyword evidence="22" id="KW-1185">Reference proteome</keyword>
<dbReference type="FunFam" id="1.10.510.10:FF:000146">
    <property type="entry name" value="LRR receptor-like serine/threonine-protein kinase IOS1"/>
    <property type="match status" value="1"/>
</dbReference>
<dbReference type="Pfam" id="PF12819">
    <property type="entry name" value="Malectin_like"/>
    <property type="match status" value="1"/>
</dbReference>
<keyword evidence="10 18" id="KW-0547">Nucleotide-binding</keyword>
<proteinExistence type="predicted"/>
<dbReference type="SMART" id="SM00220">
    <property type="entry name" value="S_TKc"/>
    <property type="match status" value="1"/>
</dbReference>
<keyword evidence="4" id="KW-0597">Phosphoprotein</keyword>
<dbReference type="InterPro" id="IPR001245">
    <property type="entry name" value="Ser-Thr/Tyr_kinase_cat_dom"/>
</dbReference>
<dbReference type="GO" id="GO:0005524">
    <property type="term" value="F:ATP binding"/>
    <property type="evidence" value="ECO:0007669"/>
    <property type="project" value="UniProtKB-UniRule"/>
</dbReference>
<keyword evidence="3" id="KW-0723">Serine/threonine-protein kinase</keyword>
<evidence type="ECO:0000256" key="4">
    <source>
        <dbReference type="ARBA" id="ARBA00022553"/>
    </source>
</evidence>
<dbReference type="Gene3D" id="3.30.200.20">
    <property type="entry name" value="Phosphorylase Kinase, domain 1"/>
    <property type="match status" value="1"/>
</dbReference>
<dbReference type="Gene3D" id="3.80.10.10">
    <property type="entry name" value="Ribonuclease Inhibitor"/>
    <property type="match status" value="1"/>
</dbReference>